<dbReference type="Pfam" id="PF18074">
    <property type="entry name" value="PriA_C"/>
    <property type="match status" value="1"/>
</dbReference>
<name>A0A6S6TZA2_9BACT</name>
<organism evidence="2">
    <name type="scientific">uncultured Sulfurovum sp</name>
    <dbReference type="NCBI Taxonomy" id="269237"/>
    <lineage>
        <taxon>Bacteria</taxon>
        <taxon>Pseudomonadati</taxon>
        <taxon>Campylobacterota</taxon>
        <taxon>Epsilonproteobacteria</taxon>
        <taxon>Campylobacterales</taxon>
        <taxon>Sulfurovaceae</taxon>
        <taxon>Sulfurovum</taxon>
        <taxon>environmental samples</taxon>
    </lineage>
</organism>
<feature type="domain" description="Primosomal protein N C-terminal" evidence="1">
    <location>
        <begin position="2"/>
        <end position="47"/>
    </location>
</feature>
<dbReference type="EMBL" id="CACVAS010000125">
    <property type="protein sequence ID" value="CAA6824745.1"/>
    <property type="molecule type" value="Genomic_DNA"/>
</dbReference>
<dbReference type="InterPro" id="IPR041236">
    <property type="entry name" value="PriA_C"/>
</dbReference>
<reference evidence="2" key="1">
    <citation type="submission" date="2020-01" db="EMBL/GenBank/DDBJ databases">
        <authorList>
            <person name="Meier V. D."/>
            <person name="Meier V D."/>
        </authorList>
    </citation>
    <scope>NUCLEOTIDE SEQUENCE</scope>
    <source>
        <strain evidence="2">HLG_WM_MAG_01</strain>
    </source>
</reference>
<evidence type="ECO:0000259" key="1">
    <source>
        <dbReference type="Pfam" id="PF18074"/>
    </source>
</evidence>
<feature type="non-terminal residue" evidence="2">
    <location>
        <position position="1"/>
    </location>
</feature>
<protein>
    <submittedName>
        <fullName evidence="2">Primosomal protein N</fullName>
    </submittedName>
</protein>
<dbReference type="AlphaFoldDB" id="A0A6S6TZA2"/>
<gene>
    <name evidence="2" type="ORF">HELGO_WM53891</name>
</gene>
<evidence type="ECO:0000313" key="2">
    <source>
        <dbReference type="EMBL" id="CAA6824745.1"/>
    </source>
</evidence>
<proteinExistence type="predicted"/>
<sequence>VGHGKAPIERIANKFRFNILLRSSKRSTMLKALHQVNNPLIEIDMDPVEFS</sequence>
<accession>A0A6S6TZA2</accession>